<keyword evidence="2" id="KW-0812">Transmembrane</keyword>
<accession>A0ABV9TNC7</accession>
<evidence type="ECO:0000313" key="3">
    <source>
        <dbReference type="EMBL" id="MFC4905081.1"/>
    </source>
</evidence>
<feature type="transmembrane region" description="Helical" evidence="2">
    <location>
        <begin position="37"/>
        <end position="55"/>
    </location>
</feature>
<feature type="region of interest" description="Disordered" evidence="1">
    <location>
        <begin position="63"/>
        <end position="88"/>
    </location>
</feature>
<protein>
    <submittedName>
        <fullName evidence="3">Uncharacterized protein</fullName>
    </submittedName>
</protein>
<name>A0ABV9TNC7_9MICC</name>
<gene>
    <name evidence="3" type="ORF">ACFPCS_16045</name>
</gene>
<keyword evidence="2" id="KW-1133">Transmembrane helix</keyword>
<dbReference type="RefSeq" id="WP_277551311.1">
    <property type="nucleotide sequence ID" value="NZ_JARAMH010000008.1"/>
</dbReference>
<evidence type="ECO:0000256" key="1">
    <source>
        <dbReference type="SAM" id="MobiDB-lite"/>
    </source>
</evidence>
<sequence length="88" mass="9311">MATTLMSVATGAGGMATAAAMIQMSLSIGTSGALEPASIALLMIGAVALIARVVVDFESRSRQHVDRTRAQIEARRHHQQQHLLDARS</sequence>
<keyword evidence="2" id="KW-0472">Membrane</keyword>
<keyword evidence="4" id="KW-1185">Reference proteome</keyword>
<organism evidence="3 4">
    <name type="scientific">Kocuria oceani</name>
    <dbReference type="NCBI Taxonomy" id="988827"/>
    <lineage>
        <taxon>Bacteria</taxon>
        <taxon>Bacillati</taxon>
        <taxon>Actinomycetota</taxon>
        <taxon>Actinomycetes</taxon>
        <taxon>Micrococcales</taxon>
        <taxon>Micrococcaceae</taxon>
        <taxon>Kocuria</taxon>
    </lineage>
</organism>
<evidence type="ECO:0000313" key="4">
    <source>
        <dbReference type="Proteomes" id="UP001595797"/>
    </source>
</evidence>
<evidence type="ECO:0000256" key="2">
    <source>
        <dbReference type="SAM" id="Phobius"/>
    </source>
</evidence>
<reference evidence="4" key="1">
    <citation type="journal article" date="2019" name="Int. J. Syst. Evol. Microbiol.">
        <title>The Global Catalogue of Microorganisms (GCM) 10K type strain sequencing project: providing services to taxonomists for standard genome sequencing and annotation.</title>
        <authorList>
            <consortium name="The Broad Institute Genomics Platform"/>
            <consortium name="The Broad Institute Genome Sequencing Center for Infectious Disease"/>
            <person name="Wu L."/>
            <person name="Ma J."/>
        </authorList>
    </citation>
    <scope>NUCLEOTIDE SEQUENCE [LARGE SCALE GENOMIC DNA]</scope>
    <source>
        <strain evidence="4">CGMCC 4.6946</strain>
    </source>
</reference>
<feature type="compositionally biased region" description="Basic and acidic residues" evidence="1">
    <location>
        <begin position="63"/>
        <end position="74"/>
    </location>
</feature>
<dbReference type="Proteomes" id="UP001595797">
    <property type="component" value="Unassembled WGS sequence"/>
</dbReference>
<proteinExistence type="predicted"/>
<dbReference type="EMBL" id="JBHSIW010000024">
    <property type="protein sequence ID" value="MFC4905081.1"/>
    <property type="molecule type" value="Genomic_DNA"/>
</dbReference>
<comment type="caution">
    <text evidence="3">The sequence shown here is derived from an EMBL/GenBank/DDBJ whole genome shotgun (WGS) entry which is preliminary data.</text>
</comment>